<feature type="transmembrane region" description="Helical" evidence="1">
    <location>
        <begin position="123"/>
        <end position="143"/>
    </location>
</feature>
<feature type="domain" description="EamA" evidence="2">
    <location>
        <begin position="149"/>
        <end position="284"/>
    </location>
</feature>
<feature type="transmembrane region" description="Helical" evidence="1">
    <location>
        <begin position="241"/>
        <end position="261"/>
    </location>
</feature>
<evidence type="ECO:0000313" key="3">
    <source>
        <dbReference type="EMBL" id="EXY75025.1"/>
    </source>
</evidence>
<dbReference type="GO" id="GO:0016020">
    <property type="term" value="C:membrane"/>
    <property type="evidence" value="ECO:0007669"/>
    <property type="project" value="InterPro"/>
</dbReference>
<dbReference type="PATRIC" id="fig|1339315.3.peg.1950"/>
<protein>
    <submittedName>
        <fullName evidence="3">EamA-like transporter family protein</fullName>
    </submittedName>
</protein>
<feature type="transmembrane region" description="Helical" evidence="1">
    <location>
        <begin position="211"/>
        <end position="234"/>
    </location>
</feature>
<keyword evidence="1" id="KW-0472">Membrane</keyword>
<keyword evidence="1" id="KW-1133">Transmembrane helix</keyword>
<feature type="transmembrane region" description="Helical" evidence="1">
    <location>
        <begin position="149"/>
        <end position="168"/>
    </location>
</feature>
<gene>
    <name evidence="3" type="ORF">M124_1160</name>
</gene>
<accession>A0A015W3J2</accession>
<dbReference type="Proteomes" id="UP000020529">
    <property type="component" value="Unassembled WGS sequence"/>
</dbReference>
<dbReference type="PANTHER" id="PTHR22911">
    <property type="entry name" value="ACYL-MALONYL CONDENSING ENZYME-RELATED"/>
    <property type="match status" value="1"/>
</dbReference>
<name>A0A015W3J2_BACFG</name>
<feature type="transmembrane region" description="Helical" evidence="1">
    <location>
        <begin position="95"/>
        <end position="116"/>
    </location>
</feature>
<dbReference type="Gene3D" id="1.10.3730.20">
    <property type="match status" value="1"/>
</dbReference>
<sequence>MKSLKGIIYAMISSGTFGLIPLFTIPLMGNMGMNESNILFYRFLFSTLMMGAVCLLHKSTLKINMKHLISIIGLGALYALTALFLIYSYHYIASGVATTIHFLYPICVSFLMVVFFKEQKSKSLFLAASLSLIGVALMCWSGGGSIRLMGIGLAALTILTYGIYIVALNQLDIGKLPAEVLTFYVLLGGCVIFFIYSLFTAGISSIPSTKAGFYILALAFLSTVISDLTLILAVKYAGSTTTAILGSMEPLVAVVVGVLVFSEHFTLQSLIGLLLILMSVIIVILTDQQKKSKRITEQKIIKPH</sequence>
<feature type="transmembrane region" description="Helical" evidence="1">
    <location>
        <begin position="180"/>
        <end position="199"/>
    </location>
</feature>
<dbReference type="AlphaFoldDB" id="A0A015W3J2"/>
<feature type="transmembrane region" description="Helical" evidence="1">
    <location>
        <begin position="7"/>
        <end position="27"/>
    </location>
</feature>
<feature type="transmembrane region" description="Helical" evidence="1">
    <location>
        <begin position="267"/>
        <end position="285"/>
    </location>
</feature>
<dbReference type="EMBL" id="JGCY01000251">
    <property type="protein sequence ID" value="EXY75025.1"/>
    <property type="molecule type" value="Genomic_DNA"/>
</dbReference>
<dbReference type="InterPro" id="IPR037185">
    <property type="entry name" value="EmrE-like"/>
</dbReference>
<evidence type="ECO:0000256" key="1">
    <source>
        <dbReference type="SAM" id="Phobius"/>
    </source>
</evidence>
<keyword evidence="1" id="KW-0812">Transmembrane</keyword>
<feature type="transmembrane region" description="Helical" evidence="1">
    <location>
        <begin position="68"/>
        <end position="89"/>
    </location>
</feature>
<feature type="domain" description="EamA" evidence="2">
    <location>
        <begin position="5"/>
        <end position="138"/>
    </location>
</feature>
<feature type="transmembrane region" description="Helical" evidence="1">
    <location>
        <begin position="39"/>
        <end position="56"/>
    </location>
</feature>
<dbReference type="Pfam" id="PF00892">
    <property type="entry name" value="EamA"/>
    <property type="match status" value="2"/>
</dbReference>
<dbReference type="PANTHER" id="PTHR22911:SF137">
    <property type="entry name" value="SOLUTE CARRIER FAMILY 35 MEMBER G2-RELATED"/>
    <property type="match status" value="1"/>
</dbReference>
<organism evidence="3 4">
    <name type="scientific">Bacteroides fragilis str. 3988T(B)14</name>
    <dbReference type="NCBI Taxonomy" id="1339315"/>
    <lineage>
        <taxon>Bacteria</taxon>
        <taxon>Pseudomonadati</taxon>
        <taxon>Bacteroidota</taxon>
        <taxon>Bacteroidia</taxon>
        <taxon>Bacteroidales</taxon>
        <taxon>Bacteroidaceae</taxon>
        <taxon>Bacteroides</taxon>
    </lineage>
</organism>
<dbReference type="SUPFAM" id="SSF103481">
    <property type="entry name" value="Multidrug resistance efflux transporter EmrE"/>
    <property type="match status" value="2"/>
</dbReference>
<evidence type="ECO:0000313" key="4">
    <source>
        <dbReference type="Proteomes" id="UP000020529"/>
    </source>
</evidence>
<reference evidence="3 4" key="1">
    <citation type="submission" date="2014-02" db="EMBL/GenBank/DDBJ databases">
        <authorList>
            <person name="Sears C."/>
            <person name="Carroll K."/>
            <person name="Sack B.R."/>
            <person name="Qadri F."/>
            <person name="Myers L.L."/>
            <person name="Chung G.-T."/>
            <person name="Escheverria P."/>
            <person name="Fraser C.M."/>
            <person name="Sadzewicz L."/>
            <person name="Shefchek K.A."/>
            <person name="Tallon L."/>
            <person name="Das S.P."/>
            <person name="Daugherty S."/>
            <person name="Mongodin E.F."/>
        </authorList>
    </citation>
    <scope>NUCLEOTIDE SEQUENCE [LARGE SCALE GENOMIC DNA]</scope>
    <source>
        <strain evidence="4">3988T(B)14</strain>
    </source>
</reference>
<evidence type="ECO:0000259" key="2">
    <source>
        <dbReference type="Pfam" id="PF00892"/>
    </source>
</evidence>
<comment type="caution">
    <text evidence="3">The sequence shown here is derived from an EMBL/GenBank/DDBJ whole genome shotgun (WGS) entry which is preliminary data.</text>
</comment>
<dbReference type="RefSeq" id="WP_022347495.1">
    <property type="nucleotide sequence ID" value="NZ_JGCY01000251.1"/>
</dbReference>
<proteinExistence type="predicted"/>
<dbReference type="InterPro" id="IPR000620">
    <property type="entry name" value="EamA_dom"/>
</dbReference>